<dbReference type="RefSeq" id="WP_271200579.1">
    <property type="nucleotide sequence ID" value="NZ_BSFL01000002.1"/>
</dbReference>
<dbReference type="EMBL" id="BSFL01000002">
    <property type="protein sequence ID" value="GLK80109.1"/>
    <property type="molecule type" value="Genomic_DNA"/>
</dbReference>
<evidence type="ECO:0000313" key="1">
    <source>
        <dbReference type="EMBL" id="GLK80109.1"/>
    </source>
</evidence>
<proteinExistence type="predicted"/>
<comment type="caution">
    <text evidence="1">The sequence shown here is derived from an EMBL/GenBank/DDBJ whole genome shotgun (WGS) entry which is preliminary data.</text>
</comment>
<keyword evidence="2" id="KW-1185">Reference proteome</keyword>
<sequence>MTVDELLAAYPRLWHMAMDGSWPSIKKHGLLSTSALLDLYGYSGEKRHAIEAKHRPESIPIAADGLPGAMVRDQKPMSDSALEKCLLDGMTPEDWYRTLNKKCFFWLSGKRLQRLLHAKAYRADPQVVLTIDTASLVKANEQNVLLCPYNSGSTIMNPVKRGEGTFRTVADYDYATWKKARGKQDAVVELVITGGVPDIRDHVLAVHRVHEEKAKLIWRRPGSSEDEGPYLPA</sequence>
<dbReference type="Proteomes" id="UP001143309">
    <property type="component" value="Unassembled WGS sequence"/>
</dbReference>
<gene>
    <name evidence="1" type="ORF">GCM10008174_18500</name>
</gene>
<name>A0A9W6N6D0_9HYPH</name>
<evidence type="ECO:0000313" key="2">
    <source>
        <dbReference type="Proteomes" id="UP001143309"/>
    </source>
</evidence>
<organism evidence="1 2">
    <name type="scientific">Methylopila turkensis</name>
    <dbReference type="NCBI Taxonomy" id="1437816"/>
    <lineage>
        <taxon>Bacteria</taxon>
        <taxon>Pseudomonadati</taxon>
        <taxon>Pseudomonadota</taxon>
        <taxon>Alphaproteobacteria</taxon>
        <taxon>Hyphomicrobiales</taxon>
        <taxon>Methylopilaceae</taxon>
        <taxon>Methylopila</taxon>
    </lineage>
</organism>
<dbReference type="AlphaFoldDB" id="A0A9W6N6D0"/>
<reference evidence="1" key="2">
    <citation type="submission" date="2023-01" db="EMBL/GenBank/DDBJ databases">
        <authorList>
            <person name="Sun Q."/>
            <person name="Evtushenko L."/>
        </authorList>
    </citation>
    <scope>NUCLEOTIDE SEQUENCE</scope>
    <source>
        <strain evidence="1">VKM B-2748</strain>
    </source>
</reference>
<accession>A0A9W6N6D0</accession>
<protein>
    <submittedName>
        <fullName evidence="1">Uncharacterized protein</fullName>
    </submittedName>
</protein>
<reference evidence="1" key="1">
    <citation type="journal article" date="2014" name="Int. J. Syst. Evol. Microbiol.">
        <title>Complete genome sequence of Corynebacterium casei LMG S-19264T (=DSM 44701T), isolated from a smear-ripened cheese.</title>
        <authorList>
            <consortium name="US DOE Joint Genome Institute (JGI-PGF)"/>
            <person name="Walter F."/>
            <person name="Albersmeier A."/>
            <person name="Kalinowski J."/>
            <person name="Ruckert C."/>
        </authorList>
    </citation>
    <scope>NUCLEOTIDE SEQUENCE</scope>
    <source>
        <strain evidence="1">VKM B-2748</strain>
    </source>
</reference>
<dbReference type="Pfam" id="PF22531">
    <property type="entry name" value="DUF7002"/>
    <property type="match status" value="1"/>
</dbReference>
<dbReference type="InterPro" id="IPR054271">
    <property type="entry name" value="DUF7002"/>
</dbReference>